<keyword evidence="5 6" id="KW-0472">Membrane</keyword>
<keyword evidence="3 6" id="KW-0812">Transmembrane</keyword>
<evidence type="ECO:0000313" key="7">
    <source>
        <dbReference type="EMBL" id="RUT64704.1"/>
    </source>
</evidence>
<feature type="transmembrane region" description="Helical" evidence="6">
    <location>
        <begin position="262"/>
        <end position="280"/>
    </location>
</feature>
<dbReference type="EMBL" id="NRQY01000002">
    <property type="protein sequence ID" value="RUT64704.1"/>
    <property type="molecule type" value="Genomic_DNA"/>
</dbReference>
<dbReference type="PANTHER" id="PTHR30213">
    <property type="entry name" value="INNER MEMBRANE PROTEIN YHJD"/>
    <property type="match status" value="1"/>
</dbReference>
<reference evidence="7 8" key="1">
    <citation type="submission" date="2017-08" db="EMBL/GenBank/DDBJ databases">
        <title>Draft genome sequence of pheromone producing symbiont Morganella morganii, of the female New Zealand grass grub Costelytra giveni.</title>
        <authorList>
            <person name="Laugraud A."/>
            <person name="Young S.D."/>
            <person name="Hurst M.H."/>
        </authorList>
    </citation>
    <scope>NUCLEOTIDE SEQUENCE [LARGE SCALE GENOMIC DNA]</scope>
    <source>
        <strain evidence="7 8">MMsCG</strain>
        <plasmid evidence="7">unnamed1</plasmid>
    </source>
</reference>
<feature type="transmembrane region" description="Helical" evidence="6">
    <location>
        <begin position="72"/>
        <end position="98"/>
    </location>
</feature>
<organism evidence="7 8">
    <name type="scientific">Morganella morganii</name>
    <name type="common">Proteus morganii</name>
    <dbReference type="NCBI Taxonomy" id="582"/>
    <lineage>
        <taxon>Bacteria</taxon>
        <taxon>Pseudomonadati</taxon>
        <taxon>Pseudomonadota</taxon>
        <taxon>Gammaproteobacteria</taxon>
        <taxon>Enterobacterales</taxon>
        <taxon>Morganellaceae</taxon>
        <taxon>Morganella</taxon>
    </lineage>
</organism>
<name>A0A433ZRE3_MORMO</name>
<evidence type="ECO:0000256" key="4">
    <source>
        <dbReference type="ARBA" id="ARBA00022989"/>
    </source>
</evidence>
<accession>A0A433ZRE3</accession>
<evidence type="ECO:0000313" key="8">
    <source>
        <dbReference type="Proteomes" id="UP000286908"/>
    </source>
</evidence>
<dbReference type="GO" id="GO:0005886">
    <property type="term" value="C:plasma membrane"/>
    <property type="evidence" value="ECO:0007669"/>
    <property type="project" value="UniProtKB-SubCell"/>
</dbReference>
<evidence type="ECO:0000256" key="6">
    <source>
        <dbReference type="SAM" id="Phobius"/>
    </source>
</evidence>
<dbReference type="Proteomes" id="UP000286908">
    <property type="component" value="Unassembled WGS sequence"/>
</dbReference>
<comment type="subcellular location">
    <subcellularLocation>
        <location evidence="1">Cell membrane</location>
        <topology evidence="1">Multi-pass membrane protein</topology>
    </subcellularLocation>
</comment>
<keyword evidence="7" id="KW-0614">Plasmid</keyword>
<dbReference type="InterPro" id="IPR017039">
    <property type="entry name" value="Virul_fac_BrkB"/>
</dbReference>
<proteinExistence type="predicted"/>
<evidence type="ECO:0000256" key="2">
    <source>
        <dbReference type="ARBA" id="ARBA00022475"/>
    </source>
</evidence>
<dbReference type="Pfam" id="PF03631">
    <property type="entry name" value="Virul_fac_BrkB"/>
    <property type="match status" value="1"/>
</dbReference>
<feature type="transmembrane region" description="Helical" evidence="6">
    <location>
        <begin position="186"/>
        <end position="208"/>
    </location>
</feature>
<keyword evidence="4 6" id="KW-1133">Transmembrane helix</keyword>
<dbReference type="NCBIfam" id="TIGR00766">
    <property type="entry name" value="inner membrane protein YhjD"/>
    <property type="match status" value="1"/>
</dbReference>
<gene>
    <name evidence="7" type="primary">yhjD</name>
    <name evidence="7" type="ORF">CKG00_16230</name>
</gene>
<evidence type="ECO:0000256" key="1">
    <source>
        <dbReference type="ARBA" id="ARBA00004651"/>
    </source>
</evidence>
<evidence type="ECO:0000256" key="5">
    <source>
        <dbReference type="ARBA" id="ARBA00023136"/>
    </source>
</evidence>
<sequence>MTRENDTPEDDNSTSSLKPLRKNFDEGIKQGKKALKWSVKAGDYIRNIPFIAHLIRTATRFNDRMGSPFGAAITYFSFLSMIPILMVSFAAAGYVLAFNPELLTRLIRGVANSISDPTLAATIERSIDTAIRQRATVGLTGLALALYSGVNWVGNLRMAIRAQYHDQWEPDIEVKENMFLRYLRDFLALIGLLVALVVTLSLTSIAGAAQAQIVAFLGLDAIEWLRPAWTAIGLTISILANYLLFTWILWILPRMKLNRTSLLKGTLLAAIGFEILKTIMTRLLPNMAASPSGAAFGSVIGLMAFFYFFARLILFSAAWIATDIQKNKSP</sequence>
<protein>
    <submittedName>
        <fullName evidence="7">Inner membrane protein YhjD</fullName>
    </submittedName>
</protein>
<keyword evidence="2" id="KW-1003">Cell membrane</keyword>
<dbReference type="InterPro" id="IPR005274">
    <property type="entry name" value="IM_pro_YhjD"/>
</dbReference>
<feature type="transmembrane region" description="Helical" evidence="6">
    <location>
        <begin position="300"/>
        <end position="321"/>
    </location>
</feature>
<evidence type="ECO:0000256" key="3">
    <source>
        <dbReference type="ARBA" id="ARBA00022692"/>
    </source>
</evidence>
<comment type="caution">
    <text evidence="7">The sequence shown here is derived from an EMBL/GenBank/DDBJ whole genome shotgun (WGS) entry which is preliminary data.</text>
</comment>
<dbReference type="AlphaFoldDB" id="A0A433ZRE3"/>
<dbReference type="OrthoDB" id="4127374at2"/>
<geneLocation type="plasmid" evidence="7">
    <name>unnamed1</name>
</geneLocation>
<feature type="transmembrane region" description="Helical" evidence="6">
    <location>
        <begin position="228"/>
        <end position="250"/>
    </location>
</feature>
<dbReference type="PANTHER" id="PTHR30213:SF1">
    <property type="entry name" value="INNER MEMBRANE PROTEIN YHJD"/>
    <property type="match status" value="1"/>
</dbReference>